<gene>
    <name evidence="12" type="primary">serS</name>
    <name evidence="17" type="ORF">TH606_03655</name>
</gene>
<comment type="caution">
    <text evidence="17">The sequence shown here is derived from an EMBL/GenBank/DDBJ whole genome shotgun (WGS) entry which is preliminary data.</text>
</comment>
<dbReference type="RefSeq" id="WP_068541356.1">
    <property type="nucleotide sequence ID" value="NZ_LSFI01000014.1"/>
</dbReference>
<dbReference type="HAMAP" id="MF_00176">
    <property type="entry name" value="Ser_tRNA_synth_type1"/>
    <property type="match status" value="1"/>
</dbReference>
<evidence type="ECO:0000256" key="10">
    <source>
        <dbReference type="ARBA" id="ARBA00047929"/>
    </source>
</evidence>
<evidence type="ECO:0000256" key="5">
    <source>
        <dbReference type="ARBA" id="ARBA00022598"/>
    </source>
</evidence>
<keyword evidence="18" id="KW-1185">Reference proteome</keyword>
<dbReference type="InterPro" id="IPR002314">
    <property type="entry name" value="aa-tRNA-synt_IIb"/>
</dbReference>
<feature type="binding site" evidence="12 13">
    <location>
        <position position="284"/>
    </location>
    <ligand>
        <name>L-serine</name>
        <dbReference type="ChEBI" id="CHEBI:33384"/>
    </ligand>
</feature>
<keyword evidence="15" id="KW-0175">Coiled coil</keyword>
<evidence type="ECO:0000313" key="18">
    <source>
        <dbReference type="Proteomes" id="UP000076964"/>
    </source>
</evidence>
<comment type="subcellular location">
    <subcellularLocation>
        <location evidence="1 12">Cytoplasm</location>
    </subcellularLocation>
</comment>
<proteinExistence type="inferred from homology"/>
<dbReference type="InterPro" id="IPR015866">
    <property type="entry name" value="Ser-tRNA-synth_1_N"/>
</dbReference>
<evidence type="ECO:0000259" key="16">
    <source>
        <dbReference type="PROSITE" id="PS50862"/>
    </source>
</evidence>
<dbReference type="SUPFAM" id="SSF46589">
    <property type="entry name" value="tRNA-binding arm"/>
    <property type="match status" value="1"/>
</dbReference>
<sequence>MLDIRLIREKPDWVKKRLALRGGEYPIDKILELDKRRRELIQEVERLRHARKVASEEIGALKRQGKDALAKMQEVKELGERLKALEAELRETEAHLKTLLLEIPNLPHESVPPGEDENDNQVVKRWGDLPSFNFTPKPHWEVGEALGIFDFARAAKITGSRFVVYRGAGARLERALISFMLDLHTREHNYREVLPPFIVNEASMIGTGQLPKFKEDLFKIEDWNYYLIPTAEVPVTNLHRDEILAEEDLPLYYVAYTPCFRAEAGSHGRDVKGIIRQHQFNKVELVKFAHPETSYEELESLTLDAEEILQKLGLPYRVVILCTGDLGFAAAKTYDIEVWAPGQNRFVEISSCSNFEDYQARRANIRFRPKEGKKPQLVHTLNGSGLAVGRTLMAIIENYQQQDGSVVVPEVLRPYLGGQEIIEPEKKL</sequence>
<dbReference type="NCBIfam" id="TIGR00414">
    <property type="entry name" value="serS"/>
    <property type="match status" value="1"/>
</dbReference>
<dbReference type="PIRSF" id="PIRSF001529">
    <property type="entry name" value="Ser-tRNA-synth_IIa"/>
    <property type="match status" value="1"/>
</dbReference>
<comment type="caution">
    <text evidence="12">Lacks conserved residue(s) required for the propagation of feature annotation.</text>
</comment>
<feature type="binding site" evidence="13">
    <location>
        <position position="382"/>
    </location>
    <ligand>
        <name>L-serine</name>
        <dbReference type="ChEBI" id="CHEBI:33384"/>
    </ligand>
</feature>
<comment type="function">
    <text evidence="12">Catalyzes the attachment of serine to tRNA(Ser). Is also able to aminoacylate tRNA(Sec) with serine, to form the misacylated tRNA L-seryl-tRNA(Sec), which will be further converted into selenocysteinyl-tRNA(Sec).</text>
</comment>
<comment type="similarity">
    <text evidence="3 12">Belongs to the class-II aminoacyl-tRNA synthetase family. Type-1 seryl-tRNA synthetase subfamily.</text>
</comment>
<dbReference type="Gene3D" id="1.10.287.40">
    <property type="entry name" value="Serine-tRNA synthetase, tRNA binding domain"/>
    <property type="match status" value="1"/>
</dbReference>
<feature type="binding site" evidence="13">
    <location>
        <position position="261"/>
    </location>
    <ligand>
        <name>L-serine</name>
        <dbReference type="ChEBI" id="CHEBI:33384"/>
    </ligand>
</feature>
<dbReference type="GO" id="GO:0016260">
    <property type="term" value="P:selenocysteine biosynthetic process"/>
    <property type="evidence" value="ECO:0007669"/>
    <property type="project" value="UniProtKB-UniRule"/>
</dbReference>
<evidence type="ECO:0000256" key="12">
    <source>
        <dbReference type="HAMAP-Rule" id="MF_00176"/>
    </source>
</evidence>
<dbReference type="Pfam" id="PF00587">
    <property type="entry name" value="tRNA-synt_2b"/>
    <property type="match status" value="1"/>
</dbReference>
<dbReference type="InterPro" id="IPR033729">
    <property type="entry name" value="SerRS_core"/>
</dbReference>
<dbReference type="Gene3D" id="3.30.930.10">
    <property type="entry name" value="Bira Bifunctional Protein, Domain 2"/>
    <property type="match status" value="1"/>
</dbReference>
<evidence type="ECO:0000256" key="2">
    <source>
        <dbReference type="ARBA" id="ARBA00005045"/>
    </source>
</evidence>
<evidence type="ECO:0000256" key="8">
    <source>
        <dbReference type="ARBA" id="ARBA00022917"/>
    </source>
</evidence>
<dbReference type="InterPro" id="IPR006195">
    <property type="entry name" value="aa-tRNA-synth_II"/>
</dbReference>
<keyword evidence="7 12" id="KW-0067">ATP-binding</keyword>
<comment type="catalytic activity">
    <reaction evidence="11 12">
        <text>tRNA(Ser) + L-serine + ATP = L-seryl-tRNA(Ser) + AMP + diphosphate + H(+)</text>
        <dbReference type="Rhea" id="RHEA:12292"/>
        <dbReference type="Rhea" id="RHEA-COMP:9669"/>
        <dbReference type="Rhea" id="RHEA-COMP:9703"/>
        <dbReference type="ChEBI" id="CHEBI:15378"/>
        <dbReference type="ChEBI" id="CHEBI:30616"/>
        <dbReference type="ChEBI" id="CHEBI:33019"/>
        <dbReference type="ChEBI" id="CHEBI:33384"/>
        <dbReference type="ChEBI" id="CHEBI:78442"/>
        <dbReference type="ChEBI" id="CHEBI:78533"/>
        <dbReference type="ChEBI" id="CHEBI:456215"/>
        <dbReference type="EC" id="6.1.1.11"/>
    </reaction>
</comment>
<evidence type="ECO:0000256" key="7">
    <source>
        <dbReference type="ARBA" id="ARBA00022840"/>
    </source>
</evidence>
<comment type="pathway">
    <text evidence="2 12">Aminoacyl-tRNA biosynthesis; selenocysteinyl-tRNA(Sec) biosynthesis; L-seryl-tRNA(Sec) from L-serine and tRNA(Sec): step 1/1.</text>
</comment>
<comment type="subunit">
    <text evidence="12">Homodimer. The tRNA molecule binds across the dimer.</text>
</comment>
<comment type="catalytic activity">
    <reaction evidence="10 12">
        <text>tRNA(Sec) + L-serine + ATP = L-seryl-tRNA(Sec) + AMP + diphosphate + H(+)</text>
        <dbReference type="Rhea" id="RHEA:42580"/>
        <dbReference type="Rhea" id="RHEA-COMP:9742"/>
        <dbReference type="Rhea" id="RHEA-COMP:10128"/>
        <dbReference type="ChEBI" id="CHEBI:15378"/>
        <dbReference type="ChEBI" id="CHEBI:30616"/>
        <dbReference type="ChEBI" id="CHEBI:33019"/>
        <dbReference type="ChEBI" id="CHEBI:33384"/>
        <dbReference type="ChEBI" id="CHEBI:78442"/>
        <dbReference type="ChEBI" id="CHEBI:78533"/>
        <dbReference type="ChEBI" id="CHEBI:456215"/>
        <dbReference type="EC" id="6.1.1.11"/>
    </reaction>
</comment>
<evidence type="ECO:0000256" key="14">
    <source>
        <dbReference type="PIRSR" id="PIRSR001529-2"/>
    </source>
</evidence>
<evidence type="ECO:0000256" key="15">
    <source>
        <dbReference type="SAM" id="Coils"/>
    </source>
</evidence>
<name>A0A177EA13_9BACT</name>
<evidence type="ECO:0000256" key="11">
    <source>
        <dbReference type="ARBA" id="ARBA00048823"/>
    </source>
</evidence>
<dbReference type="InterPro" id="IPR010978">
    <property type="entry name" value="tRNA-bd_arm"/>
</dbReference>
<dbReference type="InterPro" id="IPR002317">
    <property type="entry name" value="Ser-tRNA-ligase_type_1"/>
</dbReference>
<keyword evidence="4 12" id="KW-0963">Cytoplasm</keyword>
<dbReference type="GO" id="GO:0004828">
    <property type="term" value="F:serine-tRNA ligase activity"/>
    <property type="evidence" value="ECO:0007669"/>
    <property type="project" value="UniProtKB-UniRule"/>
</dbReference>
<dbReference type="Pfam" id="PF02403">
    <property type="entry name" value="Seryl_tRNA_N"/>
    <property type="match status" value="1"/>
</dbReference>
<dbReference type="GO" id="GO:0006434">
    <property type="term" value="P:seryl-tRNA aminoacylation"/>
    <property type="evidence" value="ECO:0007669"/>
    <property type="project" value="UniProtKB-UniRule"/>
</dbReference>
<dbReference type="PANTHER" id="PTHR43697:SF1">
    <property type="entry name" value="SERINE--TRNA LIGASE"/>
    <property type="match status" value="1"/>
</dbReference>
<comment type="domain">
    <text evidence="12">Consists of two distinct domains, a catalytic core and a N-terminal extension that is involved in tRNA binding.</text>
</comment>
<dbReference type="InterPro" id="IPR045864">
    <property type="entry name" value="aa-tRNA-synth_II/BPL/LPL"/>
</dbReference>
<dbReference type="GO" id="GO:0005524">
    <property type="term" value="F:ATP binding"/>
    <property type="evidence" value="ECO:0007669"/>
    <property type="project" value="UniProtKB-UniRule"/>
</dbReference>
<dbReference type="EC" id="6.1.1.11" evidence="12"/>
<evidence type="ECO:0000256" key="9">
    <source>
        <dbReference type="ARBA" id="ARBA00023146"/>
    </source>
</evidence>
<keyword evidence="8 12" id="KW-0648">Protein biosynthesis</keyword>
<dbReference type="UniPathway" id="UPA00906">
    <property type="reaction ID" value="UER00895"/>
</dbReference>
<dbReference type="PRINTS" id="PR00981">
    <property type="entry name" value="TRNASYNTHSER"/>
</dbReference>
<feature type="binding site" evidence="12">
    <location>
        <position position="384"/>
    </location>
    <ligand>
        <name>L-serine</name>
        <dbReference type="ChEBI" id="CHEBI:33384"/>
    </ligand>
</feature>
<keyword evidence="6 12" id="KW-0547">Nucleotide-binding</keyword>
<feature type="coiled-coil region" evidence="15">
    <location>
        <begin position="30"/>
        <end position="102"/>
    </location>
</feature>
<dbReference type="STRING" id="1795632.TH606_03655"/>
<dbReference type="InterPro" id="IPR042103">
    <property type="entry name" value="SerRS_1_N_sf"/>
</dbReference>
<keyword evidence="9 12" id="KW-0030">Aminoacyl-tRNA synthetase</keyword>
<dbReference type="PROSITE" id="PS50862">
    <property type="entry name" value="AA_TRNA_LIGASE_II"/>
    <property type="match status" value="1"/>
</dbReference>
<dbReference type="GO" id="GO:0005737">
    <property type="term" value="C:cytoplasm"/>
    <property type="evidence" value="ECO:0007669"/>
    <property type="project" value="UniProtKB-SubCell"/>
</dbReference>
<evidence type="ECO:0000256" key="4">
    <source>
        <dbReference type="ARBA" id="ARBA00022490"/>
    </source>
</evidence>
<evidence type="ECO:0000256" key="3">
    <source>
        <dbReference type="ARBA" id="ARBA00010728"/>
    </source>
</evidence>
<dbReference type="AlphaFoldDB" id="A0A177EA13"/>
<evidence type="ECO:0000256" key="1">
    <source>
        <dbReference type="ARBA" id="ARBA00004496"/>
    </source>
</evidence>
<protein>
    <recommendedName>
        <fullName evidence="12">Serine--tRNA ligase</fullName>
        <ecNumber evidence="12">6.1.1.11</ecNumber>
    </recommendedName>
    <alternativeName>
        <fullName evidence="12">Seryl-tRNA synthetase</fullName>
        <shortName evidence="12">SerRS</shortName>
    </alternativeName>
    <alternativeName>
        <fullName evidence="12">Seryl-tRNA(Ser/Sec) synthetase</fullName>
    </alternativeName>
</protein>
<dbReference type="CDD" id="cd00770">
    <property type="entry name" value="SerRS_core"/>
    <property type="match status" value="1"/>
</dbReference>
<evidence type="ECO:0000313" key="17">
    <source>
        <dbReference type="EMBL" id="OAG28032.1"/>
    </source>
</evidence>
<feature type="binding site" evidence="12 14">
    <location>
        <begin position="261"/>
        <end position="263"/>
    </location>
    <ligand>
        <name>ATP</name>
        <dbReference type="ChEBI" id="CHEBI:30616"/>
    </ligand>
</feature>
<feature type="binding site" evidence="12 14">
    <location>
        <begin position="348"/>
        <end position="351"/>
    </location>
    <ligand>
        <name>ATP</name>
        <dbReference type="ChEBI" id="CHEBI:30616"/>
    </ligand>
</feature>
<evidence type="ECO:0000256" key="6">
    <source>
        <dbReference type="ARBA" id="ARBA00022741"/>
    </source>
</evidence>
<accession>A0A177EA13</accession>
<feature type="binding site" evidence="13">
    <location>
        <position position="230"/>
    </location>
    <ligand>
        <name>L-serine</name>
        <dbReference type="ChEBI" id="CHEBI:33384"/>
    </ligand>
</feature>
<feature type="binding site" evidence="12">
    <location>
        <begin position="230"/>
        <end position="232"/>
    </location>
    <ligand>
        <name>L-serine</name>
        <dbReference type="ChEBI" id="CHEBI:33384"/>
    </ligand>
</feature>
<dbReference type="PANTHER" id="PTHR43697">
    <property type="entry name" value="SERYL-TRNA SYNTHETASE"/>
    <property type="match status" value="1"/>
</dbReference>
<dbReference type="SUPFAM" id="SSF55681">
    <property type="entry name" value="Class II aaRS and biotin synthetases"/>
    <property type="match status" value="1"/>
</dbReference>
<evidence type="ECO:0000256" key="13">
    <source>
        <dbReference type="PIRSR" id="PIRSR001529-1"/>
    </source>
</evidence>
<dbReference type="Proteomes" id="UP000076964">
    <property type="component" value="Unassembled WGS sequence"/>
</dbReference>
<keyword evidence="5 12" id="KW-0436">Ligase</keyword>
<reference evidence="17 18" key="1">
    <citation type="submission" date="2016-02" db="EMBL/GenBank/DDBJ databases">
        <title>Draft genome sequence of Thermodesulfatator sp. S606.</title>
        <authorList>
            <person name="Lai Q."/>
            <person name="Cao J."/>
            <person name="Dupont S."/>
            <person name="Shao Z."/>
            <person name="Jebbar M."/>
            <person name="Alain K."/>
        </authorList>
    </citation>
    <scope>NUCLEOTIDE SEQUENCE [LARGE SCALE GENOMIC DNA]</scope>
    <source>
        <strain evidence="17 18">S606</strain>
    </source>
</reference>
<dbReference type="EMBL" id="LSFI01000014">
    <property type="protein sequence ID" value="OAG28032.1"/>
    <property type="molecule type" value="Genomic_DNA"/>
</dbReference>
<feature type="domain" description="Aminoacyl-transfer RNA synthetases class-II family profile" evidence="16">
    <location>
        <begin position="165"/>
        <end position="409"/>
    </location>
</feature>
<organism evidence="17 18">
    <name type="scientific">Thermodesulfatator autotrophicus</name>
    <dbReference type="NCBI Taxonomy" id="1795632"/>
    <lineage>
        <taxon>Bacteria</taxon>
        <taxon>Pseudomonadati</taxon>
        <taxon>Thermodesulfobacteriota</taxon>
        <taxon>Thermodesulfobacteria</taxon>
        <taxon>Thermodesulfobacteriales</taxon>
        <taxon>Thermodesulfatatoraceae</taxon>
        <taxon>Thermodesulfatator</taxon>
    </lineage>
</organism>
<dbReference type="OrthoDB" id="9804647at2"/>